<evidence type="ECO:0000313" key="1">
    <source>
        <dbReference type="EMBL" id="AXA25630.1"/>
    </source>
</evidence>
<sequence length="63" mass="7290">MLEKERQRFAEALAHWAEDVALIRARERAEAIVQAEDQARGRLSEAFHIGELSKHHGAKLWQK</sequence>
<dbReference type="Proteomes" id="UP000251617">
    <property type="component" value="Chromosome"/>
</dbReference>
<protein>
    <submittedName>
        <fullName evidence="1">Uncharacterized protein</fullName>
    </submittedName>
</protein>
<organism evidence="1 2">
    <name type="scientific">Pseudomonas putida</name>
    <name type="common">Arthrobacter siderocapsulatus</name>
    <dbReference type="NCBI Taxonomy" id="303"/>
    <lineage>
        <taxon>Bacteria</taxon>
        <taxon>Pseudomonadati</taxon>
        <taxon>Pseudomonadota</taxon>
        <taxon>Gammaproteobacteria</taxon>
        <taxon>Pseudomonadales</taxon>
        <taxon>Pseudomonadaceae</taxon>
        <taxon>Pseudomonas</taxon>
    </lineage>
</organism>
<dbReference type="EMBL" id="CP030750">
    <property type="protein sequence ID" value="AXA25630.1"/>
    <property type="molecule type" value="Genomic_DNA"/>
</dbReference>
<evidence type="ECO:0000313" key="2">
    <source>
        <dbReference type="Proteomes" id="UP000251617"/>
    </source>
</evidence>
<name>A0AAD0LAF5_PSEPU</name>
<gene>
    <name evidence="1" type="ORF">C1S65_16470</name>
</gene>
<reference evidence="1 2" key="1">
    <citation type="submission" date="2018-06" db="EMBL/GenBank/DDBJ databases">
        <title>The genome of Pseudomonas putida NX-1, a lignin degrader.</title>
        <authorList>
            <person name="Xu Z."/>
        </authorList>
    </citation>
    <scope>NUCLEOTIDE SEQUENCE [LARGE SCALE GENOMIC DNA]</scope>
    <source>
        <strain evidence="1 2">NX-1</strain>
    </source>
</reference>
<dbReference type="RefSeq" id="WP_112898602.1">
    <property type="nucleotide sequence ID" value="NZ_CP030750.1"/>
</dbReference>
<dbReference type="AlphaFoldDB" id="A0AAD0LAF5"/>
<accession>A0AAD0LAF5</accession>
<proteinExistence type="predicted"/>